<dbReference type="Gene3D" id="3.10.10.10">
    <property type="entry name" value="HIV Type 1 Reverse Transcriptase, subunit A, domain 1"/>
    <property type="match status" value="1"/>
</dbReference>
<evidence type="ECO:0000313" key="1">
    <source>
        <dbReference type="EMBL" id="VVC30371.1"/>
    </source>
</evidence>
<dbReference type="InterPro" id="IPR043502">
    <property type="entry name" value="DNA/RNA_pol_sf"/>
</dbReference>
<dbReference type="PANTHER" id="PTHR37984">
    <property type="entry name" value="PROTEIN CBG26694"/>
    <property type="match status" value="1"/>
</dbReference>
<organism evidence="1 2">
    <name type="scientific">Cinara cedri</name>
    <dbReference type="NCBI Taxonomy" id="506608"/>
    <lineage>
        <taxon>Eukaryota</taxon>
        <taxon>Metazoa</taxon>
        <taxon>Ecdysozoa</taxon>
        <taxon>Arthropoda</taxon>
        <taxon>Hexapoda</taxon>
        <taxon>Insecta</taxon>
        <taxon>Pterygota</taxon>
        <taxon>Neoptera</taxon>
        <taxon>Paraneoptera</taxon>
        <taxon>Hemiptera</taxon>
        <taxon>Sternorrhyncha</taxon>
        <taxon>Aphidomorpha</taxon>
        <taxon>Aphidoidea</taxon>
        <taxon>Aphididae</taxon>
        <taxon>Lachninae</taxon>
        <taxon>Cinara</taxon>
    </lineage>
</organism>
<gene>
    <name evidence="1" type="ORF">CINCED_3A000031</name>
</gene>
<dbReference type="GO" id="GO:0071897">
    <property type="term" value="P:DNA biosynthetic process"/>
    <property type="evidence" value="ECO:0007669"/>
    <property type="project" value="UniProtKB-ARBA"/>
</dbReference>
<protein>
    <recommendedName>
        <fullName evidence="3">Reverse transcriptase domain</fullName>
    </recommendedName>
</protein>
<accession>A0A5E4MIW1</accession>
<dbReference type="AlphaFoldDB" id="A0A5E4MIW1"/>
<dbReference type="PANTHER" id="PTHR37984:SF5">
    <property type="entry name" value="PROTEIN NYNRIN-LIKE"/>
    <property type="match status" value="1"/>
</dbReference>
<sequence>MVPSRSNSKSRNNIQELPDHMVSKIGKGVINQLSSGSLTIEFMVNSAKTKVAIEVETSACASVINKTAYRQLFNNFLLNKFKDKVNLKIDSLVESKILEPIKFSEWASPIVIVLKQNENLRICIDSKVRLTINKMIKTEHYPLPRADELFASLVDCKIFCVLDLMAYQQLNVVQIFK</sequence>
<reference evidence="1 2" key="1">
    <citation type="submission" date="2019-08" db="EMBL/GenBank/DDBJ databases">
        <authorList>
            <person name="Alioto T."/>
            <person name="Alioto T."/>
            <person name="Gomez Garrido J."/>
        </authorList>
    </citation>
    <scope>NUCLEOTIDE SEQUENCE [LARGE SCALE GENOMIC DNA]</scope>
</reference>
<dbReference type="SUPFAM" id="SSF56672">
    <property type="entry name" value="DNA/RNA polymerases"/>
    <property type="match status" value="1"/>
</dbReference>
<dbReference type="OrthoDB" id="6629070at2759"/>
<proteinExistence type="predicted"/>
<dbReference type="Proteomes" id="UP000325440">
    <property type="component" value="Unassembled WGS sequence"/>
</dbReference>
<name>A0A5E4MIW1_9HEMI</name>
<dbReference type="InterPro" id="IPR043128">
    <property type="entry name" value="Rev_trsase/Diguanyl_cyclase"/>
</dbReference>
<keyword evidence="2" id="KW-1185">Reference proteome</keyword>
<dbReference type="Gene3D" id="3.30.70.270">
    <property type="match status" value="1"/>
</dbReference>
<dbReference type="EMBL" id="CABPRJ010000514">
    <property type="protein sequence ID" value="VVC30371.1"/>
    <property type="molecule type" value="Genomic_DNA"/>
</dbReference>
<evidence type="ECO:0008006" key="3">
    <source>
        <dbReference type="Google" id="ProtNLM"/>
    </source>
</evidence>
<evidence type="ECO:0000313" key="2">
    <source>
        <dbReference type="Proteomes" id="UP000325440"/>
    </source>
</evidence>
<dbReference type="InterPro" id="IPR050951">
    <property type="entry name" value="Retrovirus_Pol_polyprotein"/>
</dbReference>